<dbReference type="GO" id="GO:0030435">
    <property type="term" value="P:sporulation resulting in formation of a cellular spore"/>
    <property type="evidence" value="ECO:0007669"/>
    <property type="project" value="InterPro"/>
</dbReference>
<reference evidence="2" key="1">
    <citation type="submission" date="2015-06" db="EMBL/GenBank/DDBJ databases">
        <authorList>
            <person name="Liu B."/>
            <person name="Wang J."/>
            <person name="Zhu Y."/>
            <person name="Liu G."/>
            <person name="Chen Q."/>
            <person name="Zheng C."/>
            <person name="Che J."/>
            <person name="Ge C."/>
            <person name="Shi H."/>
            <person name="Pan Z."/>
            <person name="Liu X."/>
        </authorList>
    </citation>
    <scope>NUCLEOTIDE SEQUENCE [LARGE SCALE GENOMIC DNA]</scope>
    <source>
        <strain evidence="2">DSM 16346</strain>
    </source>
</reference>
<protein>
    <submittedName>
        <fullName evidence="2">Stage II sporulation protein D</fullName>
    </submittedName>
</protein>
<dbReference type="InterPro" id="IPR013693">
    <property type="entry name" value="SpoIID/LytB_N"/>
</dbReference>
<dbReference type="NCBIfam" id="TIGR02870">
    <property type="entry name" value="spore_II_D"/>
    <property type="match status" value="1"/>
</dbReference>
<dbReference type="GO" id="GO:0030288">
    <property type="term" value="C:outer membrane-bounded periplasmic space"/>
    <property type="evidence" value="ECO:0007669"/>
    <property type="project" value="TreeGrafter"/>
</dbReference>
<gene>
    <name evidence="2" type="ORF">AB986_11990</name>
</gene>
<keyword evidence="3" id="KW-1185">Reference proteome</keyword>
<dbReference type="InterPro" id="IPR013486">
    <property type="entry name" value="SpoIID/LytB"/>
</dbReference>
<dbReference type="PATRIC" id="fig|157733.3.peg.419"/>
<proteinExistence type="predicted"/>
<sequence length="336" mass="37141">MRMKPILATLVLFAAILILLPSLLVLPYGTTYTEPAPASVANKVKKKETKEEAVSVAVYRSEKSKTMDIPIEEYVTGVVAAEMPSEFNIEALKAQALTARTFVVAKMTNPPGDLPSEAVVTDTIMDQVYKDKDQLEKAWGKDYEKKYAKIEEAVNATAGQILTYDGNPIYASFFSTSNGYTENSEDYWENAAPYLRSVESPWDVDSPKYEDKASFTVQEFEKKLGVTLPSDGTIGTIKNLTEGKRVAEASVNGKTFSGREIRDLLELRSSDFTWQRSGDSITVTTKGYGHGVGMSQYGANGMAEEGKPYSDIVKYYYKDVAISEMGRYVSNLTAQK</sequence>
<comment type="caution">
    <text evidence="2">The sequence shown here is derived from an EMBL/GenBank/DDBJ whole genome shotgun (WGS) entry which is preliminary data.</text>
</comment>
<name>A0A0J6CU19_9BACL</name>
<dbReference type="AlphaFoldDB" id="A0A0J6CU19"/>
<dbReference type="PANTHER" id="PTHR30032">
    <property type="entry name" value="N-ACETYLMURAMOYL-L-ALANINE AMIDASE-RELATED"/>
    <property type="match status" value="1"/>
</dbReference>
<evidence type="ECO:0000259" key="1">
    <source>
        <dbReference type="Pfam" id="PF08486"/>
    </source>
</evidence>
<dbReference type="InterPro" id="IPR051922">
    <property type="entry name" value="Bact_Sporulation_Assoc"/>
</dbReference>
<dbReference type="OrthoDB" id="9794671at2"/>
<evidence type="ECO:0000313" key="2">
    <source>
        <dbReference type="EMBL" id="KMM36673.1"/>
    </source>
</evidence>
<accession>A0A0J6CU19</accession>
<dbReference type="STRING" id="157733.AB986_11990"/>
<dbReference type="Proteomes" id="UP000035996">
    <property type="component" value="Unassembled WGS sequence"/>
</dbReference>
<feature type="domain" description="Sporulation stage II protein D amidase enhancer LytB N-terminal" evidence="1">
    <location>
        <begin position="61"/>
        <end position="164"/>
    </location>
</feature>
<evidence type="ECO:0000313" key="3">
    <source>
        <dbReference type="Proteomes" id="UP000035996"/>
    </source>
</evidence>
<dbReference type="RefSeq" id="WP_048311385.1">
    <property type="nucleotide sequence ID" value="NZ_CP119526.1"/>
</dbReference>
<dbReference type="EMBL" id="LELK01000004">
    <property type="protein sequence ID" value="KMM36673.1"/>
    <property type="molecule type" value="Genomic_DNA"/>
</dbReference>
<organism evidence="2 3">
    <name type="scientific">Guptibacillus hwajinpoensis</name>
    <dbReference type="NCBI Taxonomy" id="208199"/>
    <lineage>
        <taxon>Bacteria</taxon>
        <taxon>Bacillati</taxon>
        <taxon>Bacillota</taxon>
        <taxon>Bacilli</taxon>
        <taxon>Bacillales</taxon>
        <taxon>Guptibacillaceae</taxon>
        <taxon>Guptibacillus</taxon>
    </lineage>
</organism>
<dbReference type="InterPro" id="IPR014225">
    <property type="entry name" value="Spore_II_D_firmicutes"/>
</dbReference>
<dbReference type="PANTHER" id="PTHR30032:SF4">
    <property type="entry name" value="AMIDASE ENHANCER"/>
    <property type="match status" value="1"/>
</dbReference>
<dbReference type="NCBIfam" id="TIGR02669">
    <property type="entry name" value="SpoIID_LytB"/>
    <property type="match status" value="1"/>
</dbReference>
<dbReference type="Pfam" id="PF08486">
    <property type="entry name" value="SpoIID"/>
    <property type="match status" value="1"/>
</dbReference>